<name>B2FIN6_STRMK</name>
<accession>B2FIN6</accession>
<proteinExistence type="predicted"/>
<sequence>MHWQPARKRQPTRRRSLPKAECICSALFLSPNPLCGRNARGATTGLHSVTRNREEPNIPLTFELRYGRVIFARPWPLSCTGSARRVDVVQCRFASVWQLLSRHTQEAADEYAWQAETQLEAMACAAGDSGDCAADQCDHRHRAMVRQASHACFP</sequence>
<dbReference type="EnsemblBacteria" id="CAQ47541">
    <property type="protein sequence ID" value="CAQ47541"/>
    <property type="gene ID" value="Smlt4150"/>
</dbReference>
<organism evidence="1 2">
    <name type="scientific">Stenotrophomonas maltophilia (strain K279a)</name>
    <dbReference type="NCBI Taxonomy" id="522373"/>
    <lineage>
        <taxon>Bacteria</taxon>
        <taxon>Pseudomonadati</taxon>
        <taxon>Pseudomonadota</taxon>
        <taxon>Gammaproteobacteria</taxon>
        <taxon>Lysobacterales</taxon>
        <taxon>Lysobacteraceae</taxon>
        <taxon>Stenotrophomonas</taxon>
        <taxon>Stenotrophomonas maltophilia group</taxon>
    </lineage>
</organism>
<dbReference type="EMBL" id="AM743169">
    <property type="protein sequence ID" value="CAQ47541.1"/>
    <property type="molecule type" value="Genomic_DNA"/>
</dbReference>
<keyword evidence="2" id="KW-1185">Reference proteome</keyword>
<evidence type="ECO:0000313" key="2">
    <source>
        <dbReference type="Proteomes" id="UP000008840"/>
    </source>
</evidence>
<dbReference type="Proteomes" id="UP000008840">
    <property type="component" value="Chromosome"/>
</dbReference>
<protein>
    <submittedName>
        <fullName evidence="1">Uncharacterized protein</fullName>
    </submittedName>
</protein>
<dbReference type="HOGENOM" id="CLU_1703278_0_0_6"/>
<reference evidence="1 2" key="1">
    <citation type="journal article" date="2008" name="Genome Biol.">
        <title>The complete genome, comparative and functional analysis of Stenotrophomonas maltophilia reveals an organism heavily shielded by drug resistance determinants.</title>
        <authorList>
            <person name="Crossman L.C."/>
            <person name="Gould V.C."/>
            <person name="Dow J.M."/>
            <person name="Vernikos G.S."/>
            <person name="Okazaki A."/>
            <person name="Sebaihia M."/>
            <person name="Saunders D."/>
            <person name="Arrowsmith C."/>
            <person name="Carver T."/>
            <person name="Peters N."/>
            <person name="Adlem E."/>
            <person name="Kerhornou A."/>
            <person name="Lord A."/>
            <person name="Murphy L."/>
            <person name="Seeger K."/>
            <person name="Squares R."/>
            <person name="Rutter S."/>
            <person name="Quail M.A."/>
            <person name="Rajandream M.A."/>
            <person name="Harris D."/>
            <person name="Churcher C."/>
            <person name="Bentley S.D."/>
            <person name="Parkhill J."/>
            <person name="Thomson N.R."/>
            <person name="Avison M.B."/>
        </authorList>
    </citation>
    <scope>NUCLEOTIDE SEQUENCE [LARGE SCALE GENOMIC DNA]</scope>
    <source>
        <strain evidence="1 2">K279a</strain>
    </source>
</reference>
<evidence type="ECO:0000313" key="1">
    <source>
        <dbReference type="EMBL" id="CAQ47541.1"/>
    </source>
</evidence>
<dbReference type="AlphaFoldDB" id="B2FIN6"/>
<dbReference type="KEGG" id="sml:Smlt4150"/>
<gene>
    <name evidence="1" type="ordered locus">Smlt4150</name>
</gene>